<keyword evidence="1" id="KW-0472">Membrane</keyword>
<comment type="caution">
    <text evidence="2">The sequence shown here is derived from an EMBL/GenBank/DDBJ whole genome shotgun (WGS) entry which is preliminary data.</text>
</comment>
<sequence length="65" mass="7431">MPVCKMVSVDYLNRTGKQGALIGILFILFSSYTFGTLNLLKRWYNNAFKLSGGVRLYKKEAPIKR</sequence>
<dbReference type="Proteomes" id="UP000004335">
    <property type="component" value="Unassembled WGS sequence"/>
</dbReference>
<evidence type="ECO:0000313" key="2">
    <source>
        <dbReference type="EMBL" id="EGC15043.1"/>
    </source>
</evidence>
<keyword evidence="1" id="KW-0812">Transmembrane</keyword>
<evidence type="ECO:0000256" key="1">
    <source>
        <dbReference type="SAM" id="Phobius"/>
    </source>
</evidence>
<dbReference type="EMBL" id="ACGX02000006">
    <property type="protein sequence ID" value="EGC15043.1"/>
    <property type="molecule type" value="Genomic_DNA"/>
</dbReference>
<feature type="transmembrane region" description="Helical" evidence="1">
    <location>
        <begin position="20"/>
        <end position="40"/>
    </location>
</feature>
<name>A0A828RJA1_LIMRT</name>
<protein>
    <submittedName>
        <fullName evidence="2">Uncharacterized protein</fullName>
    </submittedName>
</protein>
<proteinExistence type="predicted"/>
<organism evidence="2 3">
    <name type="scientific">Limosilactobacillus reuteri MM4-1A</name>
    <dbReference type="NCBI Taxonomy" id="548485"/>
    <lineage>
        <taxon>Bacteria</taxon>
        <taxon>Bacillati</taxon>
        <taxon>Bacillota</taxon>
        <taxon>Bacilli</taxon>
        <taxon>Lactobacillales</taxon>
        <taxon>Lactobacillaceae</taxon>
        <taxon>Limosilactobacillus</taxon>
    </lineage>
</organism>
<gene>
    <name evidence="2" type="ORF">HMPREF0536_10691</name>
</gene>
<reference evidence="2 3" key="1">
    <citation type="submission" date="2011-01" db="EMBL/GenBank/DDBJ databases">
        <authorList>
            <person name="Muzny D."/>
            <person name="Qin X."/>
            <person name="Buhay C."/>
            <person name="Dugan-Rocha S."/>
            <person name="Ding Y."/>
            <person name="Chen G."/>
            <person name="Hawes A."/>
            <person name="Holder M."/>
            <person name="Jhangiani S."/>
            <person name="Johnson A."/>
            <person name="Khan Z."/>
            <person name="Li Z."/>
            <person name="Liu W."/>
            <person name="Liu X."/>
            <person name="Perez L."/>
            <person name="Shen H."/>
            <person name="Wang Q."/>
            <person name="Watt J."/>
            <person name="Xi L."/>
            <person name="Xin Y."/>
            <person name="Zhou J."/>
            <person name="Deng J."/>
            <person name="Jiang H."/>
            <person name="Liu Y."/>
            <person name="Qu J."/>
            <person name="Song X.-Z."/>
            <person name="Zhang L."/>
            <person name="Villasana D."/>
            <person name="Johnson A."/>
            <person name="Liu J."/>
            <person name="Liyanage D."/>
            <person name="Lorensuhewa L."/>
            <person name="Robinson T."/>
            <person name="Song A."/>
            <person name="Song B.-B."/>
            <person name="Dinh H."/>
            <person name="Thornton R."/>
            <person name="Coyle M."/>
            <person name="Francisco L."/>
            <person name="Jackson L."/>
            <person name="Javaid M."/>
            <person name="Korchina V."/>
            <person name="Kovar C."/>
            <person name="Mata R."/>
            <person name="Mathew T."/>
            <person name="Ngo R."/>
            <person name="Nguyen L."/>
            <person name="Nguyen N."/>
            <person name="Okwuonu G."/>
            <person name="Ongeri F."/>
            <person name="Pham C."/>
            <person name="Simmons D."/>
            <person name="Wilczek-Boney K."/>
            <person name="Hale W."/>
            <person name="Jakkamsetti A."/>
            <person name="Pham P."/>
            <person name="Ruth R."/>
            <person name="San Lucas F."/>
            <person name="Warren J."/>
            <person name="Zhang J."/>
            <person name="Zhao Z."/>
            <person name="Zhou C."/>
            <person name="Zhu D."/>
            <person name="Lee S."/>
            <person name="Bess C."/>
            <person name="Blankenburg K."/>
            <person name="Forbes L."/>
            <person name="Fu Q."/>
            <person name="Gubbala S."/>
            <person name="Hirani K."/>
            <person name="Jayaseelan J.C."/>
            <person name="Lara F."/>
            <person name="Munidasa M."/>
            <person name="Palculict T."/>
            <person name="Patil S."/>
            <person name="Pu L.-L."/>
            <person name="Saada N."/>
            <person name="Tang L."/>
            <person name="Weissenberger G."/>
            <person name="Zhu Y."/>
            <person name="Hemphill L."/>
            <person name="Shang Y."/>
            <person name="Youmans B."/>
            <person name="Ayvaz T."/>
            <person name="Ross M."/>
            <person name="Santibanez J."/>
            <person name="Aqrawi P."/>
            <person name="Gross S."/>
            <person name="Joshi V."/>
            <person name="Fowler G."/>
            <person name="Nazareth L."/>
            <person name="Reid J."/>
            <person name="Worley K."/>
            <person name="Petrosino J."/>
            <person name="Highlander S."/>
            <person name="Gibbs R."/>
        </authorList>
    </citation>
    <scope>NUCLEOTIDE SEQUENCE [LARGE SCALE GENOMIC DNA]</scope>
    <source>
        <strain evidence="2 3">MM4-1A</strain>
    </source>
</reference>
<accession>A0A828RJA1</accession>
<evidence type="ECO:0000313" key="3">
    <source>
        <dbReference type="Proteomes" id="UP000004335"/>
    </source>
</evidence>
<dbReference type="AlphaFoldDB" id="A0A828RJA1"/>
<keyword evidence="1" id="KW-1133">Transmembrane helix</keyword>